<dbReference type="Pfam" id="PF07468">
    <property type="entry name" value="Agglutinin"/>
    <property type="match status" value="1"/>
</dbReference>
<dbReference type="EMBL" id="JARBHA010000007">
    <property type="protein sequence ID" value="KAJ9697183.1"/>
    <property type="molecule type" value="Genomic_DNA"/>
</dbReference>
<dbReference type="InterPro" id="IPR053237">
    <property type="entry name" value="Natterin_C"/>
</dbReference>
<sequence length="357" mass="40797">MQIHGFLQFLREEIVTPYSKYQVERAQNKPLVDCCRADKPNEDQLSWSCTLFEPVYVDGDAQTLRLCHIQLEHYACLWRLPPPYGSCLFVGSASPDKDHCDADNGYYLKARVIEGHPYLEFTSSDIGDPIVGNEAFTTHDGSVFINPDWIWANFDNSTTNNLDTLFWPVRVNKNLVALHNFGSNNFCNRLTIEGKTNYLNVGVSTISKKAHLEVIELVLSRNIYNVNFCLMDARIYNQRVIVKLSYTETKSRTWKGNVSLKLGVQITIENGVLFIANEKLEISFEFSMKIEYNVIVLAMTRVTLSMIATQASCDVHFSYSQHDTLIDGKNIIYNMDDGVYNGVNCFNVKYQTKEEKL</sequence>
<protein>
    <recommendedName>
        <fullName evidence="1">Agglutinin domain-containing protein</fullName>
    </recommendedName>
</protein>
<evidence type="ECO:0000313" key="2">
    <source>
        <dbReference type="EMBL" id="KAJ9697183.1"/>
    </source>
</evidence>
<dbReference type="CDD" id="cd20216">
    <property type="entry name" value="PFM_HFR-2-like"/>
    <property type="match status" value="1"/>
</dbReference>
<reference evidence="2 3" key="1">
    <citation type="journal article" date="2023" name="BMC Biotechnol.">
        <title>Vitis rotundifolia cv Carlos genome sequencing.</title>
        <authorList>
            <person name="Huff M."/>
            <person name="Hulse-Kemp A."/>
            <person name="Scheffler B."/>
            <person name="Youngblood R."/>
            <person name="Simpson S."/>
            <person name="Babiker E."/>
            <person name="Staton M."/>
        </authorList>
    </citation>
    <scope>NUCLEOTIDE SEQUENCE [LARGE SCALE GENOMIC DNA]</scope>
    <source>
        <tissue evidence="2">Leaf</tissue>
    </source>
</reference>
<feature type="domain" description="Agglutinin" evidence="1">
    <location>
        <begin position="78"/>
        <end position="216"/>
    </location>
</feature>
<accession>A0AA38ZZH9</accession>
<dbReference type="InterPro" id="IPR008998">
    <property type="entry name" value="Agglutinin"/>
</dbReference>
<dbReference type="Gene3D" id="2.170.15.10">
    <property type="entry name" value="Proaerolysin, chain A, domain 3"/>
    <property type="match status" value="1"/>
</dbReference>
<gene>
    <name evidence="2" type="ORF">PVL29_009106</name>
</gene>
<dbReference type="SUPFAM" id="SSF50382">
    <property type="entry name" value="Agglutinin"/>
    <property type="match status" value="2"/>
</dbReference>
<organism evidence="2 3">
    <name type="scientific">Vitis rotundifolia</name>
    <name type="common">Muscadine grape</name>
    <dbReference type="NCBI Taxonomy" id="103349"/>
    <lineage>
        <taxon>Eukaryota</taxon>
        <taxon>Viridiplantae</taxon>
        <taxon>Streptophyta</taxon>
        <taxon>Embryophyta</taxon>
        <taxon>Tracheophyta</taxon>
        <taxon>Spermatophyta</taxon>
        <taxon>Magnoliopsida</taxon>
        <taxon>eudicotyledons</taxon>
        <taxon>Gunneridae</taxon>
        <taxon>Pentapetalae</taxon>
        <taxon>rosids</taxon>
        <taxon>Vitales</taxon>
        <taxon>Vitaceae</taxon>
        <taxon>Viteae</taxon>
        <taxon>Vitis</taxon>
    </lineage>
</organism>
<dbReference type="Gene3D" id="2.80.10.50">
    <property type="match status" value="2"/>
</dbReference>
<evidence type="ECO:0000313" key="3">
    <source>
        <dbReference type="Proteomes" id="UP001168098"/>
    </source>
</evidence>
<dbReference type="Proteomes" id="UP001168098">
    <property type="component" value="Unassembled WGS sequence"/>
</dbReference>
<dbReference type="SUPFAM" id="SSF56973">
    <property type="entry name" value="Aerolisin/ETX pore-forming domain"/>
    <property type="match status" value="1"/>
</dbReference>
<dbReference type="InterPro" id="IPR036242">
    <property type="entry name" value="Agglutinin_dom_sf"/>
</dbReference>
<dbReference type="SMART" id="SM00791">
    <property type="entry name" value="Agglutinin"/>
    <property type="match status" value="1"/>
</dbReference>
<dbReference type="PANTHER" id="PTHR39244">
    <property type="entry name" value="NATTERIN-4"/>
    <property type="match status" value="1"/>
</dbReference>
<comment type="caution">
    <text evidence="2">The sequence shown here is derived from an EMBL/GenBank/DDBJ whole genome shotgun (WGS) entry which is preliminary data.</text>
</comment>
<keyword evidence="3" id="KW-1185">Reference proteome</keyword>
<proteinExistence type="predicted"/>
<name>A0AA38ZZH9_VITRO</name>
<dbReference type="PANTHER" id="PTHR39244:SF5">
    <property type="entry name" value="NATTERIN-3-LIKE"/>
    <property type="match status" value="1"/>
</dbReference>
<dbReference type="AlphaFoldDB" id="A0AA38ZZH9"/>
<evidence type="ECO:0000259" key="1">
    <source>
        <dbReference type="SMART" id="SM00791"/>
    </source>
</evidence>